<dbReference type="Pfam" id="PF05988">
    <property type="entry name" value="DUF899"/>
    <property type="match status" value="1"/>
</dbReference>
<dbReference type="EMBL" id="GL698617">
    <property type="protein sequence ID" value="EFY84572.1"/>
    <property type="molecule type" value="Genomic_DNA"/>
</dbReference>
<dbReference type="Proteomes" id="UP000002499">
    <property type="component" value="Unassembled WGS sequence"/>
</dbReference>
<dbReference type="OrthoDB" id="3503208at2759"/>
<proteinExistence type="predicted"/>
<protein>
    <submittedName>
        <fullName evidence="1">Uncharacterized protein</fullName>
    </submittedName>
</protein>
<dbReference type="InterPro" id="IPR010296">
    <property type="entry name" value="DUF899_thioredox"/>
</dbReference>
<name>E9EHN8_METAQ</name>
<organism evidence="2">
    <name type="scientific">Metarhizium acridum (strain CQMa 102)</name>
    <dbReference type="NCBI Taxonomy" id="655827"/>
    <lineage>
        <taxon>Eukaryota</taxon>
        <taxon>Fungi</taxon>
        <taxon>Dikarya</taxon>
        <taxon>Ascomycota</taxon>
        <taxon>Pezizomycotina</taxon>
        <taxon>Sordariomycetes</taxon>
        <taxon>Hypocreomycetidae</taxon>
        <taxon>Hypocreales</taxon>
        <taxon>Clavicipitaceae</taxon>
        <taxon>Metarhizium</taxon>
    </lineage>
</organism>
<accession>E9EHN8</accession>
<dbReference type="OMA" id="DSSCKRY"/>
<dbReference type="AlphaFoldDB" id="E9EHN8"/>
<dbReference type="STRING" id="655827.E9EHN8"/>
<evidence type="ECO:0000313" key="2">
    <source>
        <dbReference type="Proteomes" id="UP000002499"/>
    </source>
</evidence>
<reference evidence="1 2" key="1">
    <citation type="journal article" date="2011" name="PLoS Genet.">
        <title>Genome sequencing and comparative transcriptomics of the model entomopathogenic fungi Metarhizium anisopliae and M. acridum.</title>
        <authorList>
            <person name="Gao Q."/>
            <person name="Jin K."/>
            <person name="Ying S.H."/>
            <person name="Zhang Y."/>
            <person name="Xiao G."/>
            <person name="Shang Y."/>
            <person name="Duan Z."/>
            <person name="Hu X."/>
            <person name="Xie X.Q."/>
            <person name="Zhou G."/>
            <person name="Peng G."/>
            <person name="Luo Z."/>
            <person name="Huang W."/>
            <person name="Wang B."/>
            <person name="Fang W."/>
            <person name="Wang S."/>
            <person name="Zhong Y."/>
            <person name="Ma L.J."/>
            <person name="St Leger R.J."/>
            <person name="Zhao G.P."/>
            <person name="Pei Y."/>
            <person name="Feng M.G."/>
            <person name="Xia Y."/>
            <person name="Wang C."/>
        </authorList>
    </citation>
    <scope>NUCLEOTIDE SEQUENCE [LARGE SCALE GENOMIC DNA]</scope>
    <source>
        <strain evidence="1 2">CQMa 102</strain>
    </source>
</reference>
<gene>
    <name evidence="1" type="ORF">MAC_09386</name>
</gene>
<evidence type="ECO:0000313" key="1">
    <source>
        <dbReference type="EMBL" id="EFY84572.1"/>
    </source>
</evidence>
<dbReference type="InParanoid" id="E9EHN8"/>
<dbReference type="HOGENOM" id="CLU_1865574_0_0_1"/>
<keyword evidence="2" id="KW-1185">Reference proteome</keyword>
<sequence>MFEPTAEEGCRGCGFMAANLRNLLQLAQKDATVFLVSRAPVDKITAVKTKDFLGVQWVASYGSDFNYNHHVTLDENVTPVEYFKMKEELDASRQGHTYYSYFRLNERTGTIAWFDSTPAGRKEGPEGPVEFKLLSTI</sequence>